<dbReference type="SUPFAM" id="SSF55073">
    <property type="entry name" value="Nucleotide cyclase"/>
    <property type="match status" value="1"/>
</dbReference>
<comment type="caution">
    <text evidence="2">The sequence shown here is derived from an EMBL/GenBank/DDBJ whole genome shotgun (WGS) entry which is preliminary data.</text>
</comment>
<gene>
    <name evidence="2" type="ORF">KT99_13587</name>
</gene>
<dbReference type="PANTHER" id="PTHR46663:SF3">
    <property type="entry name" value="SLL0267 PROTEIN"/>
    <property type="match status" value="1"/>
</dbReference>
<feature type="domain" description="GGDEF" evidence="1">
    <location>
        <begin position="1"/>
        <end position="83"/>
    </location>
</feature>
<dbReference type="CDD" id="cd01949">
    <property type="entry name" value="GGDEF"/>
    <property type="match status" value="1"/>
</dbReference>
<dbReference type="PROSITE" id="PS50887">
    <property type="entry name" value="GGDEF"/>
    <property type="match status" value="1"/>
</dbReference>
<dbReference type="InterPro" id="IPR029787">
    <property type="entry name" value="Nucleotide_cyclase"/>
</dbReference>
<name>A9EJ36_9GAMM</name>
<evidence type="ECO:0000313" key="2">
    <source>
        <dbReference type="EMBL" id="EDP99664.1"/>
    </source>
</evidence>
<organism evidence="2 3">
    <name type="scientific">Shewanella benthica KT99</name>
    <dbReference type="NCBI Taxonomy" id="314608"/>
    <lineage>
        <taxon>Bacteria</taxon>
        <taxon>Pseudomonadati</taxon>
        <taxon>Pseudomonadota</taxon>
        <taxon>Gammaproteobacteria</taxon>
        <taxon>Alteromonadales</taxon>
        <taxon>Shewanellaceae</taxon>
        <taxon>Shewanella</taxon>
    </lineage>
</organism>
<evidence type="ECO:0000259" key="1">
    <source>
        <dbReference type="PROSITE" id="PS50887"/>
    </source>
</evidence>
<reference evidence="2 3" key="1">
    <citation type="submission" date="2007-10" db="EMBL/GenBank/DDBJ databases">
        <authorList>
            <person name="Yayanos A."/>
            <person name="Ferriera S."/>
            <person name="Johnson J."/>
            <person name="Kravitz S."/>
            <person name="Halpern A."/>
            <person name="Remington K."/>
            <person name="Beeson K."/>
            <person name="Tran B."/>
            <person name="Rogers Y.-H."/>
            <person name="Friedman R."/>
            <person name="Venter J.C."/>
        </authorList>
    </citation>
    <scope>NUCLEOTIDE SEQUENCE [LARGE SCALE GENOMIC DNA]</scope>
    <source>
        <strain evidence="2 3">KT99</strain>
    </source>
</reference>
<keyword evidence="3" id="KW-1185">Reference proteome</keyword>
<dbReference type="STRING" id="314608.KT99_13587"/>
<dbReference type="InterPro" id="IPR000160">
    <property type="entry name" value="GGDEF_dom"/>
</dbReference>
<dbReference type="InterPro" id="IPR043128">
    <property type="entry name" value="Rev_trsase/Diguanyl_cyclase"/>
</dbReference>
<dbReference type="Proteomes" id="UP000005839">
    <property type="component" value="Unassembled WGS sequence"/>
</dbReference>
<sequence length="83" mass="9428">MLLLDLDRFKLINDTLGHDIGDALLQKISIRLKYMLRETDIAARLGGDEFAILLEYCKSSIYAEEIAKKLLPLLPCIDGQSKY</sequence>
<dbReference type="Pfam" id="PF00990">
    <property type="entry name" value="GGDEF"/>
    <property type="match status" value="1"/>
</dbReference>
<dbReference type="PANTHER" id="PTHR46663">
    <property type="entry name" value="DIGUANYLATE CYCLASE DGCT-RELATED"/>
    <property type="match status" value="1"/>
</dbReference>
<dbReference type="AlphaFoldDB" id="A9EJ36"/>
<dbReference type="EMBL" id="ABIC01000034">
    <property type="protein sequence ID" value="EDP99664.1"/>
    <property type="molecule type" value="Genomic_DNA"/>
</dbReference>
<accession>A9EJ36</accession>
<dbReference type="NCBIfam" id="TIGR00254">
    <property type="entry name" value="GGDEF"/>
    <property type="match status" value="1"/>
</dbReference>
<evidence type="ECO:0000313" key="3">
    <source>
        <dbReference type="Proteomes" id="UP000005839"/>
    </source>
</evidence>
<proteinExistence type="predicted"/>
<dbReference type="InterPro" id="IPR052163">
    <property type="entry name" value="DGC-Regulatory_Protein"/>
</dbReference>
<protein>
    <submittedName>
        <fullName evidence="2">Predicted signal transduction protein containing a membrane domain, an EAL and a GGDEF domain</fullName>
    </submittedName>
</protein>
<dbReference type="Gene3D" id="3.30.70.270">
    <property type="match status" value="1"/>
</dbReference>